<dbReference type="Gene3D" id="3.10.129.10">
    <property type="entry name" value="Hotdog Thioesterase"/>
    <property type="match status" value="1"/>
</dbReference>
<dbReference type="GO" id="GO:0016297">
    <property type="term" value="F:fatty acyl-[ACP] hydrolase activity"/>
    <property type="evidence" value="ECO:0007669"/>
    <property type="project" value="InterPro"/>
</dbReference>
<accession>A0A1T4WIF2</accession>
<dbReference type="InterPro" id="IPR029069">
    <property type="entry name" value="HotDog_dom_sf"/>
</dbReference>
<dbReference type="Proteomes" id="UP000190027">
    <property type="component" value="Unassembled WGS sequence"/>
</dbReference>
<dbReference type="AlphaFoldDB" id="A0A1T4WIF2"/>
<dbReference type="SUPFAM" id="SSF54637">
    <property type="entry name" value="Thioesterase/thiol ester dehydrase-isomerase"/>
    <property type="match status" value="1"/>
</dbReference>
<evidence type="ECO:0000313" key="2">
    <source>
        <dbReference type="EMBL" id="SKA77113.1"/>
    </source>
</evidence>
<organism evidence="2 3">
    <name type="scientific">Paucidesulfovibrio gracilis DSM 16080</name>
    <dbReference type="NCBI Taxonomy" id="1121449"/>
    <lineage>
        <taxon>Bacteria</taxon>
        <taxon>Pseudomonadati</taxon>
        <taxon>Thermodesulfobacteriota</taxon>
        <taxon>Desulfovibrionia</taxon>
        <taxon>Desulfovibrionales</taxon>
        <taxon>Desulfovibrionaceae</taxon>
        <taxon>Paucidesulfovibrio</taxon>
    </lineage>
</organism>
<dbReference type="InterPro" id="IPR049427">
    <property type="entry name" value="Acyl-ACP_TE_C"/>
</dbReference>
<dbReference type="PANTHER" id="PTHR31727:SF6">
    <property type="entry name" value="OLEOYL-ACYL CARRIER PROTEIN THIOESTERASE 1, CHLOROPLASTIC"/>
    <property type="match status" value="1"/>
</dbReference>
<evidence type="ECO:0000259" key="1">
    <source>
        <dbReference type="Pfam" id="PF20791"/>
    </source>
</evidence>
<keyword evidence="3" id="KW-1185">Reference proteome</keyword>
<dbReference type="GO" id="GO:0000036">
    <property type="term" value="F:acyl carrier activity"/>
    <property type="evidence" value="ECO:0007669"/>
    <property type="project" value="TreeGrafter"/>
</dbReference>
<feature type="domain" description="Acyl-ACP thioesterase-like C-terminal" evidence="1">
    <location>
        <begin position="5"/>
        <end position="90"/>
    </location>
</feature>
<evidence type="ECO:0000313" key="3">
    <source>
        <dbReference type="Proteomes" id="UP000190027"/>
    </source>
</evidence>
<gene>
    <name evidence="2" type="ORF">SAMN02745704_00945</name>
</gene>
<sequence length="90" mass="10466">MAIISRQSDLDLNGHVNNVHFVEWGMESVPRSWHETHFFCEMDITFRHECLSNEDITSSCVPDEAKSSVLHVVKRDIDGVELARMHSIWR</sequence>
<dbReference type="EMBL" id="FUYC01000003">
    <property type="protein sequence ID" value="SKA77113.1"/>
    <property type="molecule type" value="Genomic_DNA"/>
</dbReference>
<dbReference type="Pfam" id="PF20791">
    <property type="entry name" value="Acyl-ACP_TE_C"/>
    <property type="match status" value="1"/>
</dbReference>
<reference evidence="2 3" key="1">
    <citation type="submission" date="2017-02" db="EMBL/GenBank/DDBJ databases">
        <authorList>
            <person name="Peterson S.W."/>
        </authorList>
    </citation>
    <scope>NUCLEOTIDE SEQUENCE [LARGE SCALE GENOMIC DNA]</scope>
    <source>
        <strain evidence="2 3">DSM 16080</strain>
    </source>
</reference>
<protein>
    <submittedName>
        <fullName evidence="2">Acyl-ACP thioesterase</fullName>
    </submittedName>
</protein>
<dbReference type="InterPro" id="IPR045023">
    <property type="entry name" value="FATA/B"/>
</dbReference>
<name>A0A1T4WIF2_9BACT</name>
<dbReference type="STRING" id="1121449.SAMN02745704_00945"/>
<dbReference type="PANTHER" id="PTHR31727">
    <property type="entry name" value="OLEOYL-ACYL CARRIER PROTEIN THIOESTERASE 1, CHLOROPLASTIC"/>
    <property type="match status" value="1"/>
</dbReference>
<proteinExistence type="predicted"/>